<proteinExistence type="inferred from homology"/>
<dbReference type="Pfam" id="PF01384">
    <property type="entry name" value="PHO4"/>
    <property type="match status" value="1"/>
</dbReference>
<protein>
    <recommendedName>
        <fullName evidence="6">Phosphate transporter</fullName>
    </recommendedName>
</protein>
<dbReference type="InterPro" id="IPR001204">
    <property type="entry name" value="Phos_transporter"/>
</dbReference>
<keyword evidence="2 6" id="KW-0813">Transport</keyword>
<comment type="similarity">
    <text evidence="6">Belongs to the inorganic phosphate transporter (PiT) (TC 2.A.20) family.</text>
</comment>
<dbReference type="RefSeq" id="WP_014274160.1">
    <property type="nucleotide sequence ID" value="NZ_BIMW01000144.1"/>
</dbReference>
<dbReference type="PANTHER" id="PTHR11101:SF80">
    <property type="entry name" value="PHOSPHATE TRANSPORTER"/>
    <property type="match status" value="1"/>
</dbReference>
<evidence type="ECO:0000256" key="5">
    <source>
        <dbReference type="ARBA" id="ARBA00023136"/>
    </source>
</evidence>
<keyword evidence="5 6" id="KW-0472">Membrane</keyword>
<dbReference type="Proteomes" id="UP000326169">
    <property type="component" value="Unassembled WGS sequence"/>
</dbReference>
<reference evidence="7 8" key="1">
    <citation type="journal article" date="2019" name="J Genomics">
        <title>The Draft Genome of a Hydrogen-producing Cyanobacterium, Arthrospira platensis NIES-46.</title>
        <authorList>
            <person name="Suzuki S."/>
            <person name="Yamaguchi H."/>
            <person name="Kawachi M."/>
        </authorList>
    </citation>
    <scope>NUCLEOTIDE SEQUENCE [LARGE SCALE GENOMIC DNA]</scope>
    <source>
        <strain evidence="7 8">NIES-46</strain>
    </source>
</reference>
<dbReference type="EMBL" id="BIMW01000144">
    <property type="protein sequence ID" value="GCE95659.1"/>
    <property type="molecule type" value="Genomic_DNA"/>
</dbReference>
<dbReference type="GeneID" id="301684501"/>
<sequence length="501" mass="53755">MDAIAILIFLSSGLFLGWSLGANDAANVFGTAVGSRMVKFSTAAFICSIFVILGAVVGGAGAAAGLGELGAVNTIAGAFTAAFAAALTVFWMTKIGLPVSTTQAVVGAIIGWNQFSGSITDTDTLIKILGTWVACPILGAIFAAGLYLVVMAILARLRLHLLRLDLYTRAGLILAGAFGSYALGANNIGNVMGVFVSSSPFTNFNIGSVSISSVQQLFLMGGIAIAIGVYTYSKRVMMTVGNSLMPLSPVAAFVVVVAHSLVLYIFSSTGLESLLANAGLPTIPLIPVSSSQAVVGAVIGIGLLKGIKSARQIRWRVLLGIASGWVSTPIIAAIISLVMLFILQNVFNQPVYQSVEYQLSQTVLNKLEQVGIPTEPLQDISDRTISGGVNFRDEVRARMTLDKEQEKQLLYLAQIHLIYIDPFQIKNLNTSYLNADQIRAIGRLSGRTFFHRWQLAEALAQESESWQFQPPITRYKDDNNKLQQQLNYVGDRFHAPLRMIN</sequence>
<evidence type="ECO:0000256" key="4">
    <source>
        <dbReference type="ARBA" id="ARBA00022989"/>
    </source>
</evidence>
<keyword evidence="4 6" id="KW-1133">Transmembrane helix</keyword>
<feature type="transmembrane region" description="Helical" evidence="6">
    <location>
        <begin position="166"/>
        <end position="184"/>
    </location>
</feature>
<evidence type="ECO:0000256" key="6">
    <source>
        <dbReference type="RuleBase" id="RU363058"/>
    </source>
</evidence>
<feature type="transmembrane region" description="Helical" evidence="6">
    <location>
        <begin position="131"/>
        <end position="154"/>
    </location>
</feature>
<evidence type="ECO:0000313" key="8">
    <source>
        <dbReference type="Proteomes" id="UP000326169"/>
    </source>
</evidence>
<feature type="transmembrane region" description="Helical" evidence="6">
    <location>
        <begin position="69"/>
        <end position="92"/>
    </location>
</feature>
<feature type="transmembrane region" description="Helical" evidence="6">
    <location>
        <begin position="317"/>
        <end position="343"/>
    </location>
</feature>
<evidence type="ECO:0000313" key="7">
    <source>
        <dbReference type="EMBL" id="GCE95659.1"/>
    </source>
</evidence>
<comment type="caution">
    <text evidence="7">The sequence shown here is derived from an EMBL/GenBank/DDBJ whole genome shotgun (WGS) entry which is preliminary data.</text>
</comment>
<name>A0A5M3TDR0_LIMPL</name>
<evidence type="ECO:0000256" key="1">
    <source>
        <dbReference type="ARBA" id="ARBA00004141"/>
    </source>
</evidence>
<evidence type="ECO:0000256" key="3">
    <source>
        <dbReference type="ARBA" id="ARBA00022692"/>
    </source>
</evidence>
<organism evidence="7 8">
    <name type="scientific">Limnospira platensis NIES-46</name>
    <dbReference type="NCBI Taxonomy" id="1236695"/>
    <lineage>
        <taxon>Bacteria</taxon>
        <taxon>Bacillati</taxon>
        <taxon>Cyanobacteriota</taxon>
        <taxon>Cyanophyceae</taxon>
        <taxon>Oscillatoriophycideae</taxon>
        <taxon>Oscillatoriales</taxon>
        <taxon>Sirenicapillariaceae</taxon>
        <taxon>Limnospira</taxon>
    </lineage>
</organism>
<keyword evidence="8" id="KW-1185">Reference proteome</keyword>
<keyword evidence="6" id="KW-0592">Phosphate transport</keyword>
<gene>
    <name evidence="7" type="ORF">NIES46_37250</name>
</gene>
<keyword evidence="3 6" id="KW-0812">Transmembrane</keyword>
<feature type="transmembrane region" description="Helical" evidence="6">
    <location>
        <begin position="286"/>
        <end position="305"/>
    </location>
</feature>
<feature type="transmembrane region" description="Helical" evidence="6">
    <location>
        <begin position="37"/>
        <end position="57"/>
    </location>
</feature>
<evidence type="ECO:0000256" key="2">
    <source>
        <dbReference type="ARBA" id="ARBA00022448"/>
    </source>
</evidence>
<accession>A0A5M3TDR0</accession>
<dbReference type="PANTHER" id="PTHR11101">
    <property type="entry name" value="PHOSPHATE TRANSPORTER"/>
    <property type="match status" value="1"/>
</dbReference>
<feature type="transmembrane region" description="Helical" evidence="6">
    <location>
        <begin position="244"/>
        <end position="266"/>
    </location>
</feature>
<comment type="subcellular location">
    <subcellularLocation>
        <location evidence="1 6">Membrane</location>
        <topology evidence="1 6">Multi-pass membrane protein</topology>
    </subcellularLocation>
</comment>
<feature type="transmembrane region" description="Helical" evidence="6">
    <location>
        <begin position="204"/>
        <end position="232"/>
    </location>
</feature>